<feature type="transmembrane region" description="Helical" evidence="1">
    <location>
        <begin position="61"/>
        <end position="82"/>
    </location>
</feature>
<evidence type="ECO:0000256" key="1">
    <source>
        <dbReference type="SAM" id="Phobius"/>
    </source>
</evidence>
<organism evidence="2 3">
    <name type="scientific">Candidatus Giovannonibacteria bacterium RIFCSPHIGHO2_02_FULL_46_20</name>
    <dbReference type="NCBI Taxonomy" id="1798338"/>
    <lineage>
        <taxon>Bacteria</taxon>
        <taxon>Candidatus Giovannoniibacteriota</taxon>
    </lineage>
</organism>
<keyword evidence="1" id="KW-0812">Transmembrane</keyword>
<dbReference type="AlphaFoldDB" id="A0A1F5WEK2"/>
<comment type="caution">
    <text evidence="2">The sequence shown here is derived from an EMBL/GenBank/DDBJ whole genome shotgun (WGS) entry which is preliminary data.</text>
</comment>
<dbReference type="Proteomes" id="UP000178406">
    <property type="component" value="Unassembled WGS sequence"/>
</dbReference>
<feature type="transmembrane region" description="Helical" evidence="1">
    <location>
        <begin position="251"/>
        <end position="272"/>
    </location>
</feature>
<feature type="transmembrane region" description="Helical" evidence="1">
    <location>
        <begin position="89"/>
        <end position="110"/>
    </location>
</feature>
<feature type="transmembrane region" description="Helical" evidence="1">
    <location>
        <begin position="116"/>
        <end position="137"/>
    </location>
</feature>
<evidence type="ECO:0008006" key="4">
    <source>
        <dbReference type="Google" id="ProtNLM"/>
    </source>
</evidence>
<proteinExistence type="predicted"/>
<accession>A0A1F5WEK2</accession>
<keyword evidence="1" id="KW-0472">Membrane</keyword>
<dbReference type="STRING" id="1798338.A3J56_01755"/>
<evidence type="ECO:0000313" key="3">
    <source>
        <dbReference type="Proteomes" id="UP000178406"/>
    </source>
</evidence>
<feature type="transmembrane region" description="Helical" evidence="1">
    <location>
        <begin position="6"/>
        <end position="24"/>
    </location>
</feature>
<evidence type="ECO:0000313" key="2">
    <source>
        <dbReference type="EMBL" id="OGF74046.1"/>
    </source>
</evidence>
<name>A0A1F5WEK2_9BACT</name>
<gene>
    <name evidence="2" type="ORF">A3J56_01755</name>
</gene>
<protein>
    <recommendedName>
        <fullName evidence="4">EamA domain-containing protein</fullName>
    </recommendedName>
</protein>
<feature type="transmembrane region" description="Helical" evidence="1">
    <location>
        <begin position="284"/>
        <end position="300"/>
    </location>
</feature>
<keyword evidence="1" id="KW-1133">Transmembrane helix</keyword>
<reference evidence="2 3" key="1">
    <citation type="journal article" date="2016" name="Nat. Commun.">
        <title>Thousands of microbial genomes shed light on interconnected biogeochemical processes in an aquifer system.</title>
        <authorList>
            <person name="Anantharaman K."/>
            <person name="Brown C.T."/>
            <person name="Hug L.A."/>
            <person name="Sharon I."/>
            <person name="Castelle C.J."/>
            <person name="Probst A.J."/>
            <person name="Thomas B.C."/>
            <person name="Singh A."/>
            <person name="Wilkins M.J."/>
            <person name="Karaoz U."/>
            <person name="Brodie E.L."/>
            <person name="Williams K.H."/>
            <person name="Hubbard S.S."/>
            <person name="Banfield J.F."/>
        </authorList>
    </citation>
    <scope>NUCLEOTIDE SEQUENCE [LARGE SCALE GENOMIC DNA]</scope>
</reference>
<feature type="transmembrane region" description="Helical" evidence="1">
    <location>
        <begin position="36"/>
        <end position="55"/>
    </location>
</feature>
<feature type="transmembrane region" description="Helical" evidence="1">
    <location>
        <begin position="149"/>
        <end position="171"/>
    </location>
</feature>
<feature type="transmembrane region" description="Helical" evidence="1">
    <location>
        <begin position="225"/>
        <end position="245"/>
    </location>
</feature>
<sequence length="302" mass="33434">MAFPWYVPIILHIVFIDLVYPWFLKGRVIDQNLLRRYFLQYLFAACFGIGVAFLFNQFHLAPVTLLVLGIGAMNGFATYNYFRAAAINLSTLSLFGFMDDVIAISLGYILLNERTFFNTGLSMGLLLSGSAAILYAWSAYQRKKSEGKNIVPIVIFFHIAIFTTLWGLATFSMRYFAIKQVDFGSFVFGWCGGSFIAACCIFLFKKERSLQDEIAAMAQKSDLGVALLSSIFIGSGILLAYWAYILAPLAVIKPIVCVSAMLIPAIVGLFVFKEGVQLNIKEKISFALAVTGIIVIAISFNG</sequence>
<feature type="transmembrane region" description="Helical" evidence="1">
    <location>
        <begin position="183"/>
        <end position="204"/>
    </location>
</feature>
<dbReference type="EMBL" id="MFHQ01000030">
    <property type="protein sequence ID" value="OGF74046.1"/>
    <property type="molecule type" value="Genomic_DNA"/>
</dbReference>